<evidence type="ECO:0000313" key="3">
    <source>
        <dbReference type="Proteomes" id="UP000235050"/>
    </source>
</evidence>
<dbReference type="PROSITE" id="PS51186">
    <property type="entry name" value="GNAT"/>
    <property type="match status" value="1"/>
</dbReference>
<keyword evidence="2" id="KW-0808">Transferase</keyword>
<organism evidence="2 3">
    <name type="scientific">Bifidobacterium margollesii</name>
    <dbReference type="NCBI Taxonomy" id="2020964"/>
    <lineage>
        <taxon>Bacteria</taxon>
        <taxon>Bacillati</taxon>
        <taxon>Actinomycetota</taxon>
        <taxon>Actinomycetes</taxon>
        <taxon>Bifidobacteriales</taxon>
        <taxon>Bifidobacteriaceae</taxon>
        <taxon>Bifidobacterium</taxon>
    </lineage>
</organism>
<name>A0A2N5J8H0_9BIFI</name>
<reference evidence="2 3" key="1">
    <citation type="submission" date="2017-07" db="EMBL/GenBank/DDBJ databases">
        <title>Bifidobacterium novel species.</title>
        <authorList>
            <person name="Lugli G.A."/>
            <person name="Milani C."/>
            <person name="Duranti S."/>
            <person name="Mangifesta M."/>
        </authorList>
    </citation>
    <scope>NUCLEOTIDE SEQUENCE [LARGE SCALE GENOMIC DNA]</scope>
    <source>
        <strain evidence="3">Uis1B</strain>
    </source>
</reference>
<evidence type="ECO:0000313" key="2">
    <source>
        <dbReference type="EMBL" id="PLS30513.1"/>
    </source>
</evidence>
<dbReference type="Pfam" id="PF00583">
    <property type="entry name" value="Acetyltransf_1"/>
    <property type="match status" value="1"/>
</dbReference>
<accession>A0A2N5J8H0</accession>
<gene>
    <name evidence="2" type="ORF">Uis1B_1658</name>
</gene>
<dbReference type="AlphaFoldDB" id="A0A2N5J8H0"/>
<dbReference type="Proteomes" id="UP000235050">
    <property type="component" value="Unassembled WGS sequence"/>
</dbReference>
<dbReference type="SUPFAM" id="SSF55729">
    <property type="entry name" value="Acyl-CoA N-acyltransferases (Nat)"/>
    <property type="match status" value="1"/>
</dbReference>
<keyword evidence="3" id="KW-1185">Reference proteome</keyword>
<sequence length="220" mass="25261">MSQTVLRSMRAEDLPQIERIVGLTWNYEDRVGADMAARFAAIDALNCLSRRTFMRVADIDGDIAGFIVANDLREPRRDWPMLARRTALLLRLALSREGRDGLRMFAGYERTDAMLRRDADQAGRRYEGEVVLFIVSPDFKGHGVGRRLFGAAMEYFQGRGIEEFFLYTDTSCDFGFYEHRGMTRRCERDVEFALGGRSESLSMYLYDDVTSRQIAYQAKA</sequence>
<dbReference type="Gene3D" id="3.40.630.30">
    <property type="match status" value="2"/>
</dbReference>
<feature type="domain" description="N-acetyltransferase" evidence="1">
    <location>
        <begin position="4"/>
        <end position="208"/>
    </location>
</feature>
<evidence type="ECO:0000259" key="1">
    <source>
        <dbReference type="PROSITE" id="PS51186"/>
    </source>
</evidence>
<dbReference type="InterPro" id="IPR016181">
    <property type="entry name" value="Acyl_CoA_acyltransferase"/>
</dbReference>
<protein>
    <submittedName>
        <fullName evidence="2">GNAT family acetyltransferase</fullName>
    </submittedName>
</protein>
<comment type="caution">
    <text evidence="2">The sequence shown here is derived from an EMBL/GenBank/DDBJ whole genome shotgun (WGS) entry which is preliminary data.</text>
</comment>
<proteinExistence type="predicted"/>
<dbReference type="GO" id="GO:0016747">
    <property type="term" value="F:acyltransferase activity, transferring groups other than amino-acyl groups"/>
    <property type="evidence" value="ECO:0007669"/>
    <property type="project" value="InterPro"/>
</dbReference>
<dbReference type="InterPro" id="IPR000182">
    <property type="entry name" value="GNAT_dom"/>
</dbReference>
<dbReference type="CDD" id="cd04301">
    <property type="entry name" value="NAT_SF"/>
    <property type="match status" value="1"/>
</dbReference>
<dbReference type="RefSeq" id="WP_165782813.1">
    <property type="nucleotide sequence ID" value="NZ_NMWU01000029.1"/>
</dbReference>
<dbReference type="EMBL" id="NMWU01000029">
    <property type="protein sequence ID" value="PLS30513.1"/>
    <property type="molecule type" value="Genomic_DNA"/>
</dbReference>